<reference evidence="6" key="2">
    <citation type="journal article" date="2021" name="PeerJ">
        <title>Extensive microbial diversity within the chicken gut microbiome revealed by metagenomics and culture.</title>
        <authorList>
            <person name="Gilroy R."/>
            <person name="Ravi A."/>
            <person name="Getino M."/>
            <person name="Pursley I."/>
            <person name="Horton D.L."/>
            <person name="Alikhan N.F."/>
            <person name="Baker D."/>
            <person name="Gharbi K."/>
            <person name="Hall N."/>
            <person name="Watson M."/>
            <person name="Adriaenssens E.M."/>
            <person name="Foster-Nyarko E."/>
            <person name="Jarju S."/>
            <person name="Secka A."/>
            <person name="Antonio M."/>
            <person name="Oren A."/>
            <person name="Chaudhuri R.R."/>
            <person name="La Ragione R."/>
            <person name="Hildebrand F."/>
            <person name="Pallen M.J."/>
        </authorList>
    </citation>
    <scope>NUCLEOTIDE SEQUENCE</scope>
    <source>
        <strain evidence="6">2889</strain>
    </source>
</reference>
<dbReference type="Proteomes" id="UP000823612">
    <property type="component" value="Unassembled WGS sequence"/>
</dbReference>
<dbReference type="EMBL" id="JADIMZ010000127">
    <property type="protein sequence ID" value="MBO8433317.1"/>
    <property type="molecule type" value="Genomic_DNA"/>
</dbReference>
<accession>A0A9D9DU85</accession>
<evidence type="ECO:0000256" key="3">
    <source>
        <dbReference type="ARBA" id="ARBA00022691"/>
    </source>
</evidence>
<protein>
    <submittedName>
        <fullName evidence="6">23S rRNA (Uracil(1939)-C(5))-methyltransferase RlmD</fullName>
        <ecNumber evidence="6">2.1.1.190</ecNumber>
    </submittedName>
</protein>
<evidence type="ECO:0000313" key="6">
    <source>
        <dbReference type="EMBL" id="MBO8433317.1"/>
    </source>
</evidence>
<evidence type="ECO:0000313" key="7">
    <source>
        <dbReference type="Proteomes" id="UP000823612"/>
    </source>
</evidence>
<dbReference type="SUPFAM" id="SSF53335">
    <property type="entry name" value="S-adenosyl-L-methionine-dependent methyltransferases"/>
    <property type="match status" value="1"/>
</dbReference>
<feature type="binding site" evidence="4">
    <location>
        <position position="411"/>
    </location>
    <ligand>
        <name>S-adenosyl-L-methionine</name>
        <dbReference type="ChEBI" id="CHEBI:59789"/>
    </ligand>
</feature>
<feature type="binding site" evidence="4">
    <location>
        <position position="312"/>
    </location>
    <ligand>
        <name>S-adenosyl-L-methionine</name>
        <dbReference type="ChEBI" id="CHEBI:59789"/>
    </ligand>
</feature>
<feature type="domain" description="TRAM" evidence="5">
    <location>
        <begin position="6"/>
        <end position="65"/>
    </location>
</feature>
<dbReference type="AlphaFoldDB" id="A0A9D9DU85"/>
<dbReference type="Pfam" id="PF01938">
    <property type="entry name" value="TRAM"/>
    <property type="match status" value="1"/>
</dbReference>
<feature type="binding site" evidence="4">
    <location>
        <position position="341"/>
    </location>
    <ligand>
        <name>S-adenosyl-L-methionine</name>
        <dbReference type="ChEBI" id="CHEBI:59789"/>
    </ligand>
</feature>
<comment type="caution">
    <text evidence="6">The sequence shown here is derived from an EMBL/GenBank/DDBJ whole genome shotgun (WGS) entry which is preliminary data.</text>
</comment>
<dbReference type="InterPro" id="IPR002792">
    <property type="entry name" value="TRAM_dom"/>
</dbReference>
<reference evidence="6" key="1">
    <citation type="submission" date="2020-10" db="EMBL/GenBank/DDBJ databases">
        <authorList>
            <person name="Gilroy R."/>
        </authorList>
    </citation>
    <scope>NUCLEOTIDE SEQUENCE</scope>
    <source>
        <strain evidence="6">2889</strain>
    </source>
</reference>
<dbReference type="Gene3D" id="3.40.50.150">
    <property type="entry name" value="Vaccinia Virus protein VP39"/>
    <property type="match status" value="1"/>
</dbReference>
<dbReference type="InterPro" id="IPR010280">
    <property type="entry name" value="U5_MeTrfase_fam"/>
</dbReference>
<dbReference type="SUPFAM" id="SSF50249">
    <property type="entry name" value="Nucleic acid-binding proteins"/>
    <property type="match status" value="1"/>
</dbReference>
<dbReference type="InterPro" id="IPR030391">
    <property type="entry name" value="MeTrfase_TrmA_CS"/>
</dbReference>
<gene>
    <name evidence="6" type="primary">rlmD</name>
    <name evidence="6" type="ORF">IAB08_08525</name>
</gene>
<feature type="active site" description="Nucleophile" evidence="4">
    <location>
        <position position="443"/>
    </location>
</feature>
<dbReference type="PANTHER" id="PTHR11061:SF30">
    <property type="entry name" value="TRNA (URACIL(54)-C(5))-METHYLTRANSFERASE"/>
    <property type="match status" value="1"/>
</dbReference>
<dbReference type="GO" id="GO:0070475">
    <property type="term" value="P:rRNA base methylation"/>
    <property type="evidence" value="ECO:0007669"/>
    <property type="project" value="TreeGrafter"/>
</dbReference>
<dbReference type="InterPro" id="IPR012340">
    <property type="entry name" value="NA-bd_OB-fold"/>
</dbReference>
<dbReference type="PROSITE" id="PS01231">
    <property type="entry name" value="TRMA_2"/>
    <property type="match status" value="1"/>
</dbReference>
<dbReference type="EC" id="2.1.1.190" evidence="6"/>
<proteinExistence type="inferred from homology"/>
<organism evidence="6 7">
    <name type="scientific">Candidatus Pullibacteroides excrementavium</name>
    <dbReference type="NCBI Taxonomy" id="2840905"/>
    <lineage>
        <taxon>Bacteria</taxon>
        <taxon>Pseudomonadati</taxon>
        <taxon>Bacteroidota</taxon>
        <taxon>Bacteroidia</taxon>
        <taxon>Bacteroidales</taxon>
        <taxon>Candidatus Pullibacteroides</taxon>
    </lineage>
</organism>
<comment type="similarity">
    <text evidence="4">Belongs to the class I-like SAM-binding methyltransferase superfamily. RNA M5U methyltransferase family.</text>
</comment>
<dbReference type="PROSITE" id="PS50926">
    <property type="entry name" value="TRAM"/>
    <property type="match status" value="1"/>
</dbReference>
<evidence type="ECO:0000259" key="5">
    <source>
        <dbReference type="PROSITE" id="PS50926"/>
    </source>
</evidence>
<keyword evidence="2 4" id="KW-0808">Transferase</keyword>
<dbReference type="Pfam" id="PF05958">
    <property type="entry name" value="tRNA_U5-meth_tr"/>
    <property type="match status" value="1"/>
</dbReference>
<dbReference type="InterPro" id="IPR029063">
    <property type="entry name" value="SAM-dependent_MTases_sf"/>
</dbReference>
<evidence type="ECO:0000256" key="4">
    <source>
        <dbReference type="PROSITE-ProRule" id="PRU01024"/>
    </source>
</evidence>
<dbReference type="PANTHER" id="PTHR11061">
    <property type="entry name" value="RNA M5U METHYLTRANSFERASE"/>
    <property type="match status" value="1"/>
</dbReference>
<dbReference type="Gene3D" id="2.40.50.140">
    <property type="entry name" value="Nucleic acid-binding proteins"/>
    <property type="match status" value="1"/>
</dbReference>
<dbReference type="GO" id="GO:0070041">
    <property type="term" value="F:rRNA (uridine-C5-)-methyltransferase activity"/>
    <property type="evidence" value="ECO:0007669"/>
    <property type="project" value="TreeGrafter"/>
</dbReference>
<feature type="binding site" evidence="4">
    <location>
        <position position="362"/>
    </location>
    <ligand>
        <name>S-adenosyl-L-methionine</name>
        <dbReference type="ChEBI" id="CHEBI:59789"/>
    </ligand>
</feature>
<dbReference type="CDD" id="cd02440">
    <property type="entry name" value="AdoMet_MTases"/>
    <property type="match status" value="1"/>
</dbReference>
<evidence type="ECO:0000256" key="1">
    <source>
        <dbReference type="ARBA" id="ARBA00022603"/>
    </source>
</evidence>
<keyword evidence="3 4" id="KW-0949">S-adenosyl-L-methionine</keyword>
<dbReference type="FunFam" id="3.40.50.150:FF:000009">
    <property type="entry name" value="23S rRNA (Uracil(1939)-C(5))-methyltransferase RlmD"/>
    <property type="match status" value="1"/>
</dbReference>
<dbReference type="PROSITE" id="PS51687">
    <property type="entry name" value="SAM_MT_RNA_M5U"/>
    <property type="match status" value="1"/>
</dbReference>
<dbReference type="NCBIfam" id="TIGR00479">
    <property type="entry name" value="rumA"/>
    <property type="match status" value="1"/>
</dbReference>
<sequence length="486" mass="54943">MSRKRKNEPNKVLTDIRIEKAAAEGNSLAHVDGKVLFVSYSAPGDLADVEVIRQKSGYMQGRIAALKEASPLREQPFCEHFGLCGGCKWQHLQYQEQLRQKQAQVRDNLERIGKVGLPDECPIIGAESNRYYRNKLEFTFAVKRWLSNEEVASGEAMSEADRQGLGFHLAGKFDKVLDLKHCWLQPEPSNEIRLFVKKTAQELGLTFYDVRARQGYMRNLMIRNTSAGQFMLVVIIGAEPTPAFETLMRRVAEAFPCITSLMYAVNTKTNDSMADLEMRLFAGEPFITMTMPAYRSDEAELKFRVGPKSFYQTNTAQAARLYRLAADFAQVRPDELVYDLYTGTGTIANYVARSVRKVIGIEYVEDAVRDARVNSDLNGISNTEFFAGDMAAVFNAGFVQEHGVPDVIITDPPREGMHEKVVECLMDDALFGQRLRRIVYVSCNSATQARDLQRMDAKYRVVKQAAVDMFPHTDHVESVVLLERRD</sequence>
<name>A0A9D9DU85_9BACT</name>
<evidence type="ECO:0000256" key="2">
    <source>
        <dbReference type="ARBA" id="ARBA00022679"/>
    </source>
</evidence>
<keyword evidence="1 4" id="KW-0489">Methyltransferase</keyword>
<dbReference type="Gene3D" id="2.40.50.1070">
    <property type="match status" value="1"/>
</dbReference>